<name>A0ABD1Y7N7_9MARC</name>
<proteinExistence type="predicted"/>
<dbReference type="EMBL" id="JBHFFA010000006">
    <property type="protein sequence ID" value="KAL2621602.1"/>
    <property type="molecule type" value="Genomic_DNA"/>
</dbReference>
<sequence>MQERLPGGQWLLGGDWNLVESFEDSVGPIPIQRGSERHKWNSLNAHFDLVDGWIEANKQEVPHFMCQKNKMSDWNKPDYTGSTSLNAIDGWERE</sequence>
<protein>
    <recommendedName>
        <fullName evidence="3">Endonuclease/exonuclease/phosphatase</fullName>
    </recommendedName>
</protein>
<dbReference type="InterPro" id="IPR036691">
    <property type="entry name" value="Endo/exonu/phosph_ase_sf"/>
</dbReference>
<comment type="caution">
    <text evidence="1">The sequence shown here is derived from an EMBL/GenBank/DDBJ whole genome shotgun (WGS) entry which is preliminary data.</text>
</comment>
<organism evidence="1 2">
    <name type="scientific">Riccia fluitans</name>
    <dbReference type="NCBI Taxonomy" id="41844"/>
    <lineage>
        <taxon>Eukaryota</taxon>
        <taxon>Viridiplantae</taxon>
        <taxon>Streptophyta</taxon>
        <taxon>Embryophyta</taxon>
        <taxon>Marchantiophyta</taxon>
        <taxon>Marchantiopsida</taxon>
        <taxon>Marchantiidae</taxon>
        <taxon>Marchantiales</taxon>
        <taxon>Ricciaceae</taxon>
        <taxon>Riccia</taxon>
    </lineage>
</organism>
<evidence type="ECO:0008006" key="3">
    <source>
        <dbReference type="Google" id="ProtNLM"/>
    </source>
</evidence>
<reference evidence="1 2" key="1">
    <citation type="submission" date="2024-09" db="EMBL/GenBank/DDBJ databases">
        <title>Chromosome-scale assembly of Riccia fluitans.</title>
        <authorList>
            <person name="Paukszto L."/>
            <person name="Sawicki J."/>
            <person name="Karawczyk K."/>
            <person name="Piernik-Szablinska J."/>
            <person name="Szczecinska M."/>
            <person name="Mazdziarz M."/>
        </authorList>
    </citation>
    <scope>NUCLEOTIDE SEQUENCE [LARGE SCALE GENOMIC DNA]</scope>
    <source>
        <strain evidence="1">Rf_01</strain>
        <tissue evidence="1">Aerial parts of the thallus</tissue>
    </source>
</reference>
<gene>
    <name evidence="1" type="ORF">R1flu_001807</name>
</gene>
<keyword evidence="2" id="KW-1185">Reference proteome</keyword>
<dbReference type="Proteomes" id="UP001605036">
    <property type="component" value="Unassembled WGS sequence"/>
</dbReference>
<evidence type="ECO:0000313" key="1">
    <source>
        <dbReference type="EMBL" id="KAL2621602.1"/>
    </source>
</evidence>
<dbReference type="AlphaFoldDB" id="A0ABD1Y7N7"/>
<dbReference type="Gene3D" id="3.60.10.10">
    <property type="entry name" value="Endonuclease/exonuclease/phosphatase"/>
    <property type="match status" value="1"/>
</dbReference>
<evidence type="ECO:0000313" key="2">
    <source>
        <dbReference type="Proteomes" id="UP001605036"/>
    </source>
</evidence>
<accession>A0ABD1Y7N7</accession>
<dbReference type="SUPFAM" id="SSF56219">
    <property type="entry name" value="DNase I-like"/>
    <property type="match status" value="1"/>
</dbReference>